<dbReference type="Pfam" id="PF10740">
    <property type="entry name" value="DUF2529"/>
    <property type="match status" value="1"/>
</dbReference>
<keyword evidence="3" id="KW-1185">Reference proteome</keyword>
<feature type="domain" description="DUF2529" evidence="1">
    <location>
        <begin position="1"/>
        <end position="169"/>
    </location>
</feature>
<dbReference type="InterPro" id="IPR046348">
    <property type="entry name" value="SIS_dom_sf"/>
</dbReference>
<sequence>MLKIFTTQLAGLFQSIATKEELLEDAARLLSQALIGEGTLYIYGDDEMATVVVEALYGQDRLDQTASLIVNDSMAELDSVDRVLLVARKASDERVLDYAQKLYDQQIPFVCIVAEEDSAPLGTLADIVIDLGVRNGLVPTDTGERVGYPASITALYCYFALALLMREMLEELE</sequence>
<dbReference type="Proteomes" id="UP000678228">
    <property type="component" value="Unassembled WGS sequence"/>
</dbReference>
<comment type="caution">
    <text evidence="2">The sequence shown here is derived from an EMBL/GenBank/DDBJ whole genome shotgun (WGS) entry which is preliminary data.</text>
</comment>
<evidence type="ECO:0000259" key="1">
    <source>
        <dbReference type="Pfam" id="PF10740"/>
    </source>
</evidence>
<dbReference type="SUPFAM" id="SSF53697">
    <property type="entry name" value="SIS domain"/>
    <property type="match status" value="1"/>
</dbReference>
<evidence type="ECO:0000313" key="3">
    <source>
        <dbReference type="Proteomes" id="UP000678228"/>
    </source>
</evidence>
<protein>
    <submittedName>
        <fullName evidence="2">DUF2529 domain-containing protein</fullName>
    </submittedName>
</protein>
<dbReference type="GO" id="GO:0097367">
    <property type="term" value="F:carbohydrate derivative binding"/>
    <property type="evidence" value="ECO:0007669"/>
    <property type="project" value="InterPro"/>
</dbReference>
<accession>A0A940X165</accession>
<dbReference type="InterPro" id="IPR019676">
    <property type="entry name" value="DUF2529"/>
</dbReference>
<reference evidence="2" key="1">
    <citation type="submission" date="2021-03" db="EMBL/GenBank/DDBJ databases">
        <title>Bacillus suaedae sp. nov., isolated from Suaeda aralocaspica.</title>
        <authorList>
            <person name="Lei R.F.R."/>
        </authorList>
    </citation>
    <scope>NUCLEOTIDE SEQUENCE</scope>
    <source>
        <strain evidence="2">YZJH907-2</strain>
    </source>
</reference>
<evidence type="ECO:0000313" key="2">
    <source>
        <dbReference type="EMBL" id="MBP3952764.1"/>
    </source>
</evidence>
<dbReference type="RefSeq" id="WP_210598610.1">
    <property type="nucleotide sequence ID" value="NZ_JAGKSQ010000007.1"/>
</dbReference>
<gene>
    <name evidence="2" type="ORF">J7W16_16705</name>
</gene>
<proteinExistence type="predicted"/>
<dbReference type="AlphaFoldDB" id="A0A940X165"/>
<name>A0A940X165_9BACI</name>
<dbReference type="EMBL" id="JAGKSQ010000007">
    <property type="protein sequence ID" value="MBP3952764.1"/>
    <property type="molecule type" value="Genomic_DNA"/>
</dbReference>
<dbReference type="GO" id="GO:1901135">
    <property type="term" value="P:carbohydrate derivative metabolic process"/>
    <property type="evidence" value="ECO:0007669"/>
    <property type="project" value="InterPro"/>
</dbReference>
<organism evidence="2 3">
    <name type="scientific">Halalkalibacter suaedae</name>
    <dbReference type="NCBI Taxonomy" id="2822140"/>
    <lineage>
        <taxon>Bacteria</taxon>
        <taxon>Bacillati</taxon>
        <taxon>Bacillota</taxon>
        <taxon>Bacilli</taxon>
        <taxon>Bacillales</taxon>
        <taxon>Bacillaceae</taxon>
        <taxon>Halalkalibacter</taxon>
    </lineage>
</organism>
<dbReference type="Gene3D" id="3.40.50.10490">
    <property type="entry name" value="Glucose-6-phosphate isomerase like protein, domain 1"/>
    <property type="match status" value="1"/>
</dbReference>